<accession>A0A7J6UXH5</accession>
<dbReference type="Proteomes" id="UP000554482">
    <property type="component" value="Unassembled WGS sequence"/>
</dbReference>
<comment type="caution">
    <text evidence="1">The sequence shown here is derived from an EMBL/GenBank/DDBJ whole genome shotgun (WGS) entry which is preliminary data.</text>
</comment>
<dbReference type="EMBL" id="JABWDY010041580">
    <property type="protein sequence ID" value="KAF5177297.1"/>
    <property type="molecule type" value="Genomic_DNA"/>
</dbReference>
<name>A0A7J6UXH5_THATH</name>
<reference evidence="1 2" key="1">
    <citation type="submission" date="2020-06" db="EMBL/GenBank/DDBJ databases">
        <title>Transcriptomic and genomic resources for Thalictrum thalictroides and T. hernandezii: Facilitating candidate gene discovery in an emerging model plant lineage.</title>
        <authorList>
            <person name="Arias T."/>
            <person name="Riano-Pachon D.M."/>
            <person name="Di Stilio V.S."/>
        </authorList>
    </citation>
    <scope>NUCLEOTIDE SEQUENCE [LARGE SCALE GENOMIC DNA]</scope>
    <source>
        <strain evidence="2">cv. WT478/WT964</strain>
        <tissue evidence="1">Leaves</tissue>
    </source>
</reference>
<dbReference type="AlphaFoldDB" id="A0A7J6UXH5"/>
<organism evidence="1 2">
    <name type="scientific">Thalictrum thalictroides</name>
    <name type="common">Rue-anemone</name>
    <name type="synonym">Anemone thalictroides</name>
    <dbReference type="NCBI Taxonomy" id="46969"/>
    <lineage>
        <taxon>Eukaryota</taxon>
        <taxon>Viridiplantae</taxon>
        <taxon>Streptophyta</taxon>
        <taxon>Embryophyta</taxon>
        <taxon>Tracheophyta</taxon>
        <taxon>Spermatophyta</taxon>
        <taxon>Magnoliopsida</taxon>
        <taxon>Ranunculales</taxon>
        <taxon>Ranunculaceae</taxon>
        <taxon>Thalictroideae</taxon>
        <taxon>Thalictrum</taxon>
    </lineage>
</organism>
<gene>
    <name evidence="1" type="ORF">FRX31_033116</name>
</gene>
<proteinExistence type="predicted"/>
<protein>
    <submittedName>
        <fullName evidence="1">Uncharacterized protein</fullName>
    </submittedName>
</protein>
<evidence type="ECO:0000313" key="1">
    <source>
        <dbReference type="EMBL" id="KAF5177297.1"/>
    </source>
</evidence>
<sequence length="126" mass="13912">MEECVARLENRFRSWGLLLYSITKKGKHTVASFCASAISSEIVNVCVSSFFLDSEVCNDIYLGSFAPIFTMEIPQSFTTLHLPVLIIAGWLTSTTTTIAASTLDKTMQLYCRSRSSVPDMEAVVSL</sequence>
<keyword evidence="2" id="KW-1185">Reference proteome</keyword>
<dbReference type="OrthoDB" id="10513290at2759"/>
<evidence type="ECO:0000313" key="2">
    <source>
        <dbReference type="Proteomes" id="UP000554482"/>
    </source>
</evidence>